<feature type="domain" description="THIF-type NAD/FAD binding fold" evidence="2">
    <location>
        <begin position="769"/>
        <end position="1313"/>
    </location>
</feature>
<feature type="domain" description="THIF-type NAD/FAD binding fold" evidence="2">
    <location>
        <begin position="647"/>
        <end position="684"/>
    </location>
</feature>
<dbReference type="GeneID" id="25474434"/>
<dbReference type="PANTHER" id="PTHR10953">
    <property type="entry name" value="UBIQUITIN-ACTIVATING ENZYME E1"/>
    <property type="match status" value="1"/>
</dbReference>
<sequence length="1581" mass="169445">MRKHRRLASRPPPLTPREGTHAAAKWSPQQPRADVKTVLPKRPPSFPLDAHDALDAAFSSPPEFEPPRQGSSVDVTALPGRESLSLRSLLSRQLLVWGPEQQQVLPGSRVLLIGAGAVAVEAAKCLLQSGVGCLLLVDPEAPAPEERAANFALSGHKEQQEIVATTADETAAATAARSATNSAPCDSSGRFERHQTGLSACLRQLPKQQQAQPMNRARIACAALQHIKAPYARVAEVSLHIRPGETVAAWRRRVENLLQHVDVLLLCDRPLQQNIFFSSVARKLRAQQRVRRGQLEQKQELRSGPLVVAVSTAGLSGRIAVDFGNFTFSAVSEEAALASLLHKHAQPQKQERQQEPQTGRLSFYPLSSILFLPESIQQLEPPKRRAVHLPADEEQQYLTSAFEALDAAESEGQAVSTDPAQLFGSTAEAGSTAAAAAAGSLRSWSASRIPSARRVAERAASIWRRRYGPTVAASAAAGAAAAARASNQTAVAVKAAAEAAASAALLKGEAVAGRVGGLMAKGSRGHIAPIAAAMGALAAQEALKGLTRKYRPLQGPFVLDALELLELIKHRGINGGAVRGSRVIGTSSNEDSSNSNRSSNKRDLTTNCLLASGPAVCAATNVDAAGPERCDSVEVHAKSLPWEGQQQLLGAELQSRLNHLRVLLVGAGAIGCEVLKNFALMGVSTHCKDTHKSNNKFQSCKQNSGGSFIRDTPKKKKHSIISQLLMACRYGLKSVELEGAALTTVQTAAPATARPAAAIPGVETCQGGLLSLMDGDTVEMSNLSRQVLFTVASLQQPKSVAAAAAALRLCSRVRLQAFPFMLSPHTLWRLPPMYIQDQDLMVAALDSVNARLYVDELCLLHSKPWVEAGTLGLRGHAQSMVPHLTEHYGAATGGVSTSPAANSLSAVPVCSVRGAPTAPFHAVHWASDQLQQRFRNDIAAAHVLLQQLFEQKMHVPAGTSAAGQGLSRADAGARSPACGAALDPNNTDIQEALRILGVAPAAVAAAAAGRLQLRFLLLLAREILKAQQIKTTETEPQPLEQPQLPFQHQGEQAMARNEISPLSPTHLRLLLLSLSIFGVLFRRVAREKTEGKLSNASDEPLGEAVEIKCSKQMLMPLDFTDADTLDLVGASGQLLAATLGYEPVAGMTPSLACADANAAAALQQQQEHELLLQGRGTGPWSRQCVASALWHLVQLSQAQARRTSLDSCELLAQTENSASLASLAEALMRDVQAVERAGNYALSAPAKLSLSADYAVPLRFLTSAARLRCRAFGLKPLPGPEETQQLIGRIVPATATSTTLAAALACLEVYRLVALGLAGSRTSQRLQQRREQQQQKHVRDKQSGLPVIWLDTGTCWKGHTALQSRLQHLRNSFFSLSVPFLAEAPPLEPPTQLFPSGRRCGQPFSAWDFFRLRVRGHALNSTTESLIGKGVVAGEAEASEAITVADLVDLIEKDTGFRVVSLTCKEALLYAAPQDGKFLQQQQQSTLPPKIARLFGVRQRKVLINPRIKLAEALRQSLRGATLLASHGQRKEAWLRRQMNQPRQQDGLSWVVVRITASDSAGVEVTLPPLKVLVRSVQFED</sequence>
<protein>
    <submittedName>
        <fullName evidence="3">Ubiquitin-activating enzyme e1, putative</fullName>
    </submittedName>
</protein>
<dbReference type="GO" id="GO:0005737">
    <property type="term" value="C:cytoplasm"/>
    <property type="evidence" value="ECO:0007669"/>
    <property type="project" value="TreeGrafter"/>
</dbReference>
<dbReference type="GO" id="GO:0004839">
    <property type="term" value="F:ubiquitin activating enzyme activity"/>
    <property type="evidence" value="ECO:0007669"/>
    <property type="project" value="TreeGrafter"/>
</dbReference>
<dbReference type="Pfam" id="PF00899">
    <property type="entry name" value="ThiF"/>
    <property type="match status" value="3"/>
</dbReference>
<evidence type="ECO:0000256" key="1">
    <source>
        <dbReference type="SAM" id="MobiDB-lite"/>
    </source>
</evidence>
<dbReference type="InterPro" id="IPR000594">
    <property type="entry name" value="ThiF_NAD_FAD-bd"/>
</dbReference>
<reference evidence="3" key="1">
    <citation type="submission" date="2013-10" db="EMBL/GenBank/DDBJ databases">
        <title>Genomic analysis of the causative agents of coccidiosis in chickens.</title>
        <authorList>
            <person name="Reid A.J."/>
            <person name="Blake D."/>
            <person name="Billington K."/>
            <person name="Browne H."/>
            <person name="Dunn M."/>
            <person name="Hung S."/>
            <person name="Kawahara F."/>
            <person name="Miranda-Saavedra D."/>
            <person name="Mourier T."/>
            <person name="Nagra H."/>
            <person name="Otto T.D."/>
            <person name="Rawlings N."/>
            <person name="Sanchez A."/>
            <person name="Sanders M."/>
            <person name="Subramaniam C."/>
            <person name="Tay Y."/>
            <person name="Dear P."/>
            <person name="Doerig C."/>
            <person name="Gruber A."/>
            <person name="Parkinson J."/>
            <person name="Shirley M."/>
            <person name="Wan K.L."/>
            <person name="Berriman M."/>
            <person name="Tomley F."/>
            <person name="Pain A."/>
        </authorList>
    </citation>
    <scope>NUCLEOTIDE SEQUENCE [LARGE SCALE GENOMIC DNA]</scope>
    <source>
        <strain evidence="3">Houghton</strain>
    </source>
</reference>
<dbReference type="GO" id="GO:0006974">
    <property type="term" value="P:DNA damage response"/>
    <property type="evidence" value="ECO:0007669"/>
    <property type="project" value="TreeGrafter"/>
</dbReference>
<dbReference type="RefSeq" id="XP_013440802.1">
    <property type="nucleotide sequence ID" value="XM_013585348.1"/>
</dbReference>
<dbReference type="Proteomes" id="UP000030754">
    <property type="component" value="Unassembled WGS sequence"/>
</dbReference>
<name>U6MP49_9EIME</name>
<dbReference type="OrthoDB" id="10252231at2759"/>
<organism evidence="3 4">
    <name type="scientific">Eimeria necatrix</name>
    <dbReference type="NCBI Taxonomy" id="51315"/>
    <lineage>
        <taxon>Eukaryota</taxon>
        <taxon>Sar</taxon>
        <taxon>Alveolata</taxon>
        <taxon>Apicomplexa</taxon>
        <taxon>Conoidasida</taxon>
        <taxon>Coccidia</taxon>
        <taxon>Eucoccidiorida</taxon>
        <taxon>Eimeriorina</taxon>
        <taxon>Eimeriidae</taxon>
        <taxon>Eimeria</taxon>
    </lineage>
</organism>
<dbReference type="SUPFAM" id="SSF69572">
    <property type="entry name" value="Activating enzymes of the ubiquitin-like proteins"/>
    <property type="match status" value="4"/>
</dbReference>
<feature type="region of interest" description="Disordered" evidence="1">
    <location>
        <begin position="1"/>
        <end position="52"/>
    </location>
</feature>
<dbReference type="VEuPathDB" id="ToxoDB:ENH_00042770"/>
<keyword evidence="4" id="KW-1185">Reference proteome</keyword>
<dbReference type="EMBL" id="HG722808">
    <property type="protein sequence ID" value="CDJ63440.1"/>
    <property type="molecule type" value="Genomic_DNA"/>
</dbReference>
<gene>
    <name evidence="3" type="ORF">ENH_00042770</name>
</gene>
<dbReference type="GO" id="GO:0006511">
    <property type="term" value="P:ubiquitin-dependent protein catabolic process"/>
    <property type="evidence" value="ECO:0007669"/>
    <property type="project" value="TreeGrafter"/>
</dbReference>
<dbReference type="Gene3D" id="3.40.50.720">
    <property type="entry name" value="NAD(P)-binding Rossmann-like Domain"/>
    <property type="match status" value="3"/>
</dbReference>
<feature type="domain" description="THIF-type NAD/FAD binding fold" evidence="2">
    <location>
        <begin position="90"/>
        <end position="140"/>
    </location>
</feature>
<proteinExistence type="predicted"/>
<reference evidence="3" key="2">
    <citation type="submission" date="2013-10" db="EMBL/GenBank/DDBJ databases">
        <authorList>
            <person name="Aslett M."/>
        </authorList>
    </citation>
    <scope>NUCLEOTIDE SEQUENCE [LARGE SCALE GENOMIC DNA]</scope>
    <source>
        <strain evidence="3">Houghton</strain>
    </source>
</reference>
<dbReference type="GO" id="GO:0005634">
    <property type="term" value="C:nucleus"/>
    <property type="evidence" value="ECO:0007669"/>
    <property type="project" value="TreeGrafter"/>
</dbReference>
<accession>U6MP49</accession>
<dbReference type="InterPro" id="IPR035985">
    <property type="entry name" value="Ubiquitin-activating_enz"/>
</dbReference>
<evidence type="ECO:0000313" key="4">
    <source>
        <dbReference type="Proteomes" id="UP000030754"/>
    </source>
</evidence>
<dbReference type="PANTHER" id="PTHR10953:SF4">
    <property type="entry name" value="UBIQUITIN-ACTIVATING ENZYME E1 C-TERMINAL DOMAIN-CONTAINING PROTEIN"/>
    <property type="match status" value="1"/>
</dbReference>
<evidence type="ECO:0000313" key="3">
    <source>
        <dbReference type="EMBL" id="CDJ63440.1"/>
    </source>
</evidence>
<evidence type="ECO:0000259" key="2">
    <source>
        <dbReference type="Pfam" id="PF00899"/>
    </source>
</evidence>
<dbReference type="InterPro" id="IPR045886">
    <property type="entry name" value="ThiF/MoeB/HesA"/>
</dbReference>